<gene>
    <name evidence="4" type="ORF">J2Z30_005331</name>
    <name evidence="3" type="ORF">SIRAN9435</name>
</gene>
<feature type="compositionally biased region" description="Basic and acidic residues" evidence="1">
    <location>
        <begin position="13"/>
        <end position="38"/>
    </location>
</feature>
<dbReference type="EMBL" id="JAGGLR010000014">
    <property type="protein sequence ID" value="MBP2064308.1"/>
    <property type="molecule type" value="Genomic_DNA"/>
</dbReference>
<keyword evidence="2" id="KW-1133">Transmembrane helix</keyword>
<dbReference type="SUPFAM" id="SSF103473">
    <property type="entry name" value="MFS general substrate transporter"/>
    <property type="match status" value="1"/>
</dbReference>
<evidence type="ECO:0000313" key="3">
    <source>
        <dbReference type="EMBL" id="CDR17444.1"/>
    </source>
</evidence>
<evidence type="ECO:0000256" key="2">
    <source>
        <dbReference type="SAM" id="Phobius"/>
    </source>
</evidence>
<feature type="region of interest" description="Disordered" evidence="1">
    <location>
        <begin position="1"/>
        <end position="38"/>
    </location>
</feature>
<keyword evidence="2" id="KW-0812">Transmembrane</keyword>
<evidence type="ECO:0000313" key="4">
    <source>
        <dbReference type="EMBL" id="MBP2064308.1"/>
    </source>
</evidence>
<dbReference type="Pfam" id="PF19853">
    <property type="entry name" value="DUF6328"/>
    <property type="match status" value="1"/>
</dbReference>
<sequence>MAGNTEVDAEEATLMHDDHEAPGNGGREARSGRVESREERADRKWAELLQEVRVTQTGVQILFAFLLTVAFTPRFHDLGQVDRAIYVVTVLLGAAATGALIAPVSLHRIVTGRRLKPETVDWASRFTVAGLVLLLCTVASALLLILRVVVADGTAFWLAVAALLWFVICWFVPAAWLFHRSRKEG</sequence>
<dbReference type="AlphaFoldDB" id="A0A061A519"/>
<accession>A0A061A519</accession>
<dbReference type="InterPro" id="IPR046291">
    <property type="entry name" value="DUF6328"/>
</dbReference>
<dbReference type="HOGENOM" id="CLU_087620_2_0_11"/>
<protein>
    <recommendedName>
        <fullName evidence="6">Integral membrane protein</fullName>
    </recommendedName>
</protein>
<name>A0A061A519_9ACTN</name>
<keyword evidence="5" id="KW-1185">Reference proteome</keyword>
<feature type="transmembrane region" description="Helical" evidence="2">
    <location>
        <begin position="126"/>
        <end position="150"/>
    </location>
</feature>
<feature type="transmembrane region" description="Helical" evidence="2">
    <location>
        <begin position="156"/>
        <end position="178"/>
    </location>
</feature>
<organism evidence="3">
    <name type="scientific">Streptomyces iranensis</name>
    <dbReference type="NCBI Taxonomy" id="576784"/>
    <lineage>
        <taxon>Bacteria</taxon>
        <taxon>Bacillati</taxon>
        <taxon>Actinomycetota</taxon>
        <taxon>Actinomycetes</taxon>
        <taxon>Kitasatosporales</taxon>
        <taxon>Streptomycetaceae</taxon>
        <taxon>Streptomyces</taxon>
        <taxon>Streptomyces violaceusniger group</taxon>
    </lineage>
</organism>
<evidence type="ECO:0000313" key="5">
    <source>
        <dbReference type="Proteomes" id="UP000756710"/>
    </source>
</evidence>
<proteinExistence type="predicted"/>
<dbReference type="Proteomes" id="UP000756710">
    <property type="component" value="Unassembled WGS sequence"/>
</dbReference>
<feature type="transmembrane region" description="Helical" evidence="2">
    <location>
        <begin position="84"/>
        <end position="106"/>
    </location>
</feature>
<dbReference type="InterPro" id="IPR036259">
    <property type="entry name" value="MFS_trans_sf"/>
</dbReference>
<keyword evidence="2" id="KW-0472">Membrane</keyword>
<feature type="transmembrane region" description="Helical" evidence="2">
    <location>
        <begin position="52"/>
        <end position="72"/>
    </location>
</feature>
<reference evidence="3" key="1">
    <citation type="submission" date="2014-05" db="EMBL/GenBank/DDBJ databases">
        <authorList>
            <person name="Horn Fabian"/>
        </authorList>
    </citation>
    <scope>NUCLEOTIDE SEQUENCE</scope>
</reference>
<evidence type="ECO:0008006" key="6">
    <source>
        <dbReference type="Google" id="ProtNLM"/>
    </source>
</evidence>
<evidence type="ECO:0000256" key="1">
    <source>
        <dbReference type="SAM" id="MobiDB-lite"/>
    </source>
</evidence>
<dbReference type="EMBL" id="LK022848">
    <property type="protein sequence ID" value="CDR17444.1"/>
    <property type="molecule type" value="Genomic_DNA"/>
</dbReference>
<reference evidence="4 5" key="2">
    <citation type="submission" date="2021-03" db="EMBL/GenBank/DDBJ databases">
        <title>Genomic Encyclopedia of Type Strains, Phase IV (KMG-IV): sequencing the most valuable type-strain genomes for metagenomic binning, comparative biology and taxonomic classification.</title>
        <authorList>
            <person name="Goeker M."/>
        </authorList>
    </citation>
    <scope>NUCLEOTIDE SEQUENCE [LARGE SCALE GENOMIC DNA]</scope>
    <source>
        <strain evidence="4 5">DSM 41954</strain>
    </source>
</reference>